<dbReference type="EMBL" id="ATCF01000018">
    <property type="protein sequence ID" value="EPD99091.1"/>
    <property type="molecule type" value="Genomic_DNA"/>
</dbReference>
<evidence type="ECO:0000259" key="8">
    <source>
        <dbReference type="PROSITE" id="PS50850"/>
    </source>
</evidence>
<gene>
    <name evidence="9" type="ORF">HMPREF1476_01362</name>
</gene>
<organism evidence="9 10">
    <name type="scientific">Sutterella wadsworthensis HGA0223</name>
    <dbReference type="NCBI Taxonomy" id="1203554"/>
    <lineage>
        <taxon>Bacteria</taxon>
        <taxon>Pseudomonadati</taxon>
        <taxon>Pseudomonadota</taxon>
        <taxon>Betaproteobacteria</taxon>
        <taxon>Burkholderiales</taxon>
        <taxon>Sutterellaceae</taxon>
        <taxon>Sutterella</taxon>
    </lineage>
</organism>
<comment type="similarity">
    <text evidence="2">Belongs to the major facilitator superfamily.</text>
</comment>
<dbReference type="PROSITE" id="PS50850">
    <property type="entry name" value="MFS"/>
    <property type="match status" value="1"/>
</dbReference>
<evidence type="ECO:0000256" key="2">
    <source>
        <dbReference type="ARBA" id="ARBA00008335"/>
    </source>
</evidence>
<proteinExistence type="inferred from homology"/>
<evidence type="ECO:0000256" key="4">
    <source>
        <dbReference type="ARBA" id="ARBA00022692"/>
    </source>
</evidence>
<evidence type="ECO:0000256" key="1">
    <source>
        <dbReference type="ARBA" id="ARBA00004127"/>
    </source>
</evidence>
<feature type="transmembrane region" description="Helical" evidence="7">
    <location>
        <begin position="159"/>
        <end position="181"/>
    </location>
</feature>
<feature type="transmembrane region" description="Helical" evidence="7">
    <location>
        <begin position="7"/>
        <end position="30"/>
    </location>
</feature>
<dbReference type="HOGENOM" id="CLU_045105_0_1_4"/>
<keyword evidence="4 7" id="KW-0812">Transmembrane</keyword>
<feature type="transmembrane region" description="Helical" evidence="7">
    <location>
        <begin position="382"/>
        <end position="399"/>
    </location>
</feature>
<dbReference type="GO" id="GO:0016020">
    <property type="term" value="C:membrane"/>
    <property type="evidence" value="ECO:0007669"/>
    <property type="project" value="TreeGrafter"/>
</dbReference>
<keyword evidence="5 7" id="KW-1133">Transmembrane helix</keyword>
<evidence type="ECO:0000256" key="6">
    <source>
        <dbReference type="ARBA" id="ARBA00023136"/>
    </source>
</evidence>
<comment type="caution">
    <text evidence="9">The sequence shown here is derived from an EMBL/GenBank/DDBJ whole genome shotgun (WGS) entry which is preliminary data.</text>
</comment>
<dbReference type="PANTHER" id="PTHR23514">
    <property type="entry name" value="BYPASS OF STOP CODON PROTEIN 6"/>
    <property type="match status" value="1"/>
</dbReference>
<evidence type="ECO:0000313" key="10">
    <source>
        <dbReference type="Proteomes" id="UP000014400"/>
    </source>
</evidence>
<keyword evidence="3" id="KW-0813">Transport</keyword>
<evidence type="ECO:0000256" key="7">
    <source>
        <dbReference type="SAM" id="Phobius"/>
    </source>
</evidence>
<dbReference type="Gene3D" id="1.20.1250.20">
    <property type="entry name" value="MFS general substrate transporter like domains"/>
    <property type="match status" value="2"/>
</dbReference>
<dbReference type="SUPFAM" id="SSF103473">
    <property type="entry name" value="MFS general substrate transporter"/>
    <property type="match status" value="1"/>
</dbReference>
<dbReference type="InterPro" id="IPR011701">
    <property type="entry name" value="MFS"/>
</dbReference>
<keyword evidence="10" id="KW-1185">Reference proteome</keyword>
<dbReference type="Proteomes" id="UP000014400">
    <property type="component" value="Unassembled WGS sequence"/>
</dbReference>
<feature type="domain" description="Major facilitator superfamily (MFS) profile" evidence="8">
    <location>
        <begin position="8"/>
        <end position="402"/>
    </location>
</feature>
<dbReference type="PANTHER" id="PTHR23514:SF3">
    <property type="entry name" value="BYPASS OF STOP CODON PROTEIN 6"/>
    <property type="match status" value="1"/>
</dbReference>
<dbReference type="InterPro" id="IPR036259">
    <property type="entry name" value="MFS_trans_sf"/>
</dbReference>
<dbReference type="Pfam" id="PF07690">
    <property type="entry name" value="MFS_1"/>
    <property type="match status" value="1"/>
</dbReference>
<sequence length="410" mass="44499">MSAKKNFGAFCLYLNYLVHGIGVLVMSLNVHEFEVQWQTDAAGVSVVISSLGLGRLALLVLAGSLSDKYGRRPFVLLGTVTYLTFFIGLLFTHDVGTAYFFGLLAGAANSLLDAGTYPRLMELFPKAPGPAVILVKAFVAAGQFSLPLILSFLVAHELWFGWSLLIAAAILALNFCVLFWMPIKVPDQPTRLGEPLAAELAQLNDPEAKLKLKRSSRIAMPELISYTLFGYTAMATFYIVSQWLAQYGESVAGMPYSEALKLLSIYTTGSLAGVFCSSLALRTFLSPQMMLLGCTTVSTLALAVACFFPSPTVMFGFSFIFGFAAAGGVVQLGLAMMASQFPRARGRATGIYYSAGSISNFTMPLITAWIVREWSIHEIFKFDVIISGCGILLAVFIAWRSRHAQAIDLN</sequence>
<feature type="transmembrane region" description="Helical" evidence="7">
    <location>
        <begin position="350"/>
        <end position="370"/>
    </location>
</feature>
<dbReference type="STRING" id="1203554.HMPREF1476_01362"/>
<feature type="transmembrane region" description="Helical" evidence="7">
    <location>
        <begin position="98"/>
        <end position="117"/>
    </location>
</feature>
<accession>S3BF80</accession>
<dbReference type="GO" id="GO:0012505">
    <property type="term" value="C:endomembrane system"/>
    <property type="evidence" value="ECO:0007669"/>
    <property type="project" value="UniProtKB-SubCell"/>
</dbReference>
<dbReference type="InterPro" id="IPR051788">
    <property type="entry name" value="MFS_Transporter"/>
</dbReference>
<dbReference type="PATRIC" id="fig|1203554.3.peg.1423"/>
<reference evidence="9 10" key="1">
    <citation type="submission" date="2013-04" db="EMBL/GenBank/DDBJ databases">
        <title>The Genome Sequence of Sutterella wadsworthensis HGA0223.</title>
        <authorList>
            <consortium name="The Broad Institute Genomics Platform"/>
            <person name="Earl A."/>
            <person name="Ward D."/>
            <person name="Feldgarden M."/>
            <person name="Gevers D."/>
            <person name="Schmidt T.M."/>
            <person name="Dover J."/>
            <person name="Dai D."/>
            <person name="Walker B."/>
            <person name="Young S."/>
            <person name="Zeng Q."/>
            <person name="Gargeya S."/>
            <person name="Fitzgerald M."/>
            <person name="Haas B."/>
            <person name="Abouelleil A."/>
            <person name="Allen A.W."/>
            <person name="Alvarado L."/>
            <person name="Arachchi H.M."/>
            <person name="Berlin A.M."/>
            <person name="Chapman S.B."/>
            <person name="Gainer-Dewar J."/>
            <person name="Goldberg J."/>
            <person name="Griggs A."/>
            <person name="Gujja S."/>
            <person name="Hansen M."/>
            <person name="Howarth C."/>
            <person name="Imamovic A."/>
            <person name="Ireland A."/>
            <person name="Larimer J."/>
            <person name="McCowan C."/>
            <person name="Murphy C."/>
            <person name="Pearson M."/>
            <person name="Poon T.W."/>
            <person name="Priest M."/>
            <person name="Roberts A."/>
            <person name="Saif S."/>
            <person name="Shea T."/>
            <person name="Sisk P."/>
            <person name="Sykes S."/>
            <person name="Wortman J."/>
            <person name="Nusbaum C."/>
            <person name="Birren B."/>
        </authorList>
    </citation>
    <scope>NUCLEOTIDE SEQUENCE [LARGE SCALE GENOMIC DNA]</scope>
    <source>
        <strain evidence="9 10">HGA0223</strain>
    </source>
</reference>
<name>S3BF80_9BURK</name>
<dbReference type="RefSeq" id="WP_016474587.1">
    <property type="nucleotide sequence ID" value="NZ_KE150480.1"/>
</dbReference>
<evidence type="ECO:0000256" key="5">
    <source>
        <dbReference type="ARBA" id="ARBA00022989"/>
    </source>
</evidence>
<feature type="transmembrane region" description="Helical" evidence="7">
    <location>
        <begin position="129"/>
        <end position="153"/>
    </location>
</feature>
<feature type="transmembrane region" description="Helical" evidence="7">
    <location>
        <begin position="265"/>
        <end position="284"/>
    </location>
</feature>
<protein>
    <recommendedName>
        <fullName evidence="8">Major facilitator superfamily (MFS) profile domain-containing protein</fullName>
    </recommendedName>
</protein>
<feature type="transmembrane region" description="Helical" evidence="7">
    <location>
        <begin position="74"/>
        <end position="92"/>
    </location>
</feature>
<feature type="transmembrane region" description="Helical" evidence="7">
    <location>
        <begin position="223"/>
        <end position="245"/>
    </location>
</feature>
<dbReference type="eggNOG" id="COG0738">
    <property type="taxonomic scope" value="Bacteria"/>
</dbReference>
<comment type="subcellular location">
    <subcellularLocation>
        <location evidence="1">Endomembrane system</location>
        <topology evidence="1">Multi-pass membrane protein</topology>
    </subcellularLocation>
</comment>
<feature type="transmembrane region" description="Helical" evidence="7">
    <location>
        <begin position="316"/>
        <end position="338"/>
    </location>
</feature>
<dbReference type="InterPro" id="IPR020846">
    <property type="entry name" value="MFS_dom"/>
</dbReference>
<evidence type="ECO:0000256" key="3">
    <source>
        <dbReference type="ARBA" id="ARBA00022448"/>
    </source>
</evidence>
<feature type="transmembrane region" description="Helical" evidence="7">
    <location>
        <begin position="291"/>
        <end position="310"/>
    </location>
</feature>
<evidence type="ECO:0000313" key="9">
    <source>
        <dbReference type="EMBL" id="EPD99091.1"/>
    </source>
</evidence>
<dbReference type="AlphaFoldDB" id="S3BF80"/>
<keyword evidence="6 7" id="KW-0472">Membrane</keyword>
<feature type="transmembrane region" description="Helical" evidence="7">
    <location>
        <begin position="42"/>
        <end position="62"/>
    </location>
</feature>
<dbReference type="GO" id="GO:0022857">
    <property type="term" value="F:transmembrane transporter activity"/>
    <property type="evidence" value="ECO:0007669"/>
    <property type="project" value="InterPro"/>
</dbReference>